<comment type="caution">
    <text evidence="1">The sequence shown here is derived from an EMBL/GenBank/DDBJ whole genome shotgun (WGS) entry which is preliminary data.</text>
</comment>
<dbReference type="Gene3D" id="3.40.50.300">
    <property type="entry name" value="P-loop containing nucleotide triphosphate hydrolases"/>
    <property type="match status" value="1"/>
</dbReference>
<gene>
    <name evidence="1" type="ORF">MES5069_110102</name>
</gene>
<dbReference type="EMBL" id="CAKXZT010000013">
    <property type="protein sequence ID" value="CAH2395552.1"/>
    <property type="molecule type" value="Genomic_DNA"/>
</dbReference>
<sequence length="385" mass="44211">MRLILHIGTHKTGSTALQQFLCANGKGLGEHGMYYASPAYEFHCNSLVNAPLVDGQERLRNFILESLRKAEQNGADTIIASSENLYAMVRYLECFHAQKTSAEVLAKERSLIERLHDAIPAHVECHIICYVRRPYCYLESLYNQNVKKGALFSGDVGDFLSIVYDMLDYHRYLSIWRDVFGSTACSVRAYEAALPNLINDFVRHALGIGDISSFTKPHLRANEPLSRDLLEYKRCRNEHIRYSERKLERRIFAAVDKRIASPNNNHEYLSPDKRAELLSMLEPSMERLRTEFTLPPFPRFNLEAARASWQPYPGLSLKNKREIEFHYQAVQRQVSFRLERVLIRAASLVRGRLPFLSWPLDFARASGIRRLLLQAANRFQGTGAS</sequence>
<keyword evidence="2" id="KW-1185">Reference proteome</keyword>
<name>A0ABM9DIB4_9HYPH</name>
<evidence type="ECO:0000313" key="2">
    <source>
        <dbReference type="Proteomes" id="UP001153050"/>
    </source>
</evidence>
<dbReference type="InterPro" id="IPR027417">
    <property type="entry name" value="P-loop_NTPase"/>
</dbReference>
<dbReference type="Proteomes" id="UP001153050">
    <property type="component" value="Unassembled WGS sequence"/>
</dbReference>
<reference evidence="1 2" key="1">
    <citation type="submission" date="2022-03" db="EMBL/GenBank/DDBJ databases">
        <authorList>
            <person name="Brunel B."/>
        </authorList>
    </citation>
    <scope>NUCLEOTIDE SEQUENCE [LARGE SCALE GENOMIC DNA]</scope>
    <source>
        <strain evidence="1">STM5069sample</strain>
    </source>
</reference>
<accession>A0ABM9DIB4</accession>
<protein>
    <recommendedName>
        <fullName evidence="3">Sulfotransferase family protein</fullName>
    </recommendedName>
</protein>
<evidence type="ECO:0008006" key="3">
    <source>
        <dbReference type="Google" id="ProtNLM"/>
    </source>
</evidence>
<organism evidence="1 2">
    <name type="scientific">Mesorhizobium escarrei</name>
    <dbReference type="NCBI Taxonomy" id="666018"/>
    <lineage>
        <taxon>Bacteria</taxon>
        <taxon>Pseudomonadati</taxon>
        <taxon>Pseudomonadota</taxon>
        <taxon>Alphaproteobacteria</taxon>
        <taxon>Hyphomicrobiales</taxon>
        <taxon>Phyllobacteriaceae</taxon>
        <taxon>Mesorhizobium</taxon>
    </lineage>
</organism>
<proteinExistence type="predicted"/>
<evidence type="ECO:0000313" key="1">
    <source>
        <dbReference type="EMBL" id="CAH2395552.1"/>
    </source>
</evidence>
<dbReference type="SUPFAM" id="SSF52540">
    <property type="entry name" value="P-loop containing nucleoside triphosphate hydrolases"/>
    <property type="match status" value="1"/>
</dbReference>
<dbReference type="RefSeq" id="WP_254016543.1">
    <property type="nucleotide sequence ID" value="NZ_CAKXZT010000013.1"/>
</dbReference>